<dbReference type="Proteomes" id="UP000014216">
    <property type="component" value="Unassembled WGS sequence"/>
</dbReference>
<name>S0G8B2_9BACT</name>
<accession>S0G8B2</accession>
<gene>
    <name evidence="1" type="ORF">Dpo_1c08730</name>
</gene>
<evidence type="ECO:0000313" key="2">
    <source>
        <dbReference type="Proteomes" id="UP000014216"/>
    </source>
</evidence>
<keyword evidence="2" id="KW-1185">Reference proteome</keyword>
<organism evidence="1 2">
    <name type="scientific">Desulfotignum phosphitoxidans DSM 13687</name>
    <dbReference type="NCBI Taxonomy" id="1286635"/>
    <lineage>
        <taxon>Bacteria</taxon>
        <taxon>Pseudomonadati</taxon>
        <taxon>Thermodesulfobacteriota</taxon>
        <taxon>Desulfobacteria</taxon>
        <taxon>Desulfobacterales</taxon>
        <taxon>Desulfobacteraceae</taxon>
        <taxon>Desulfotignum</taxon>
    </lineage>
</organism>
<sequence length="29" mass="3155">MVSQANEKALSRLNRSAPRCIQISNAAKP</sequence>
<comment type="caution">
    <text evidence="1">The sequence shown here is derived from an EMBL/GenBank/DDBJ whole genome shotgun (WGS) entry which is preliminary data.</text>
</comment>
<reference evidence="1 2" key="1">
    <citation type="journal article" date="2013" name="Genome Announc.">
        <title>Draft Genome Sequence of Desulfotignum phosphitoxidans DSM 13687 Strain FiPS-3.</title>
        <authorList>
            <person name="Poehlein A."/>
            <person name="Daniel R."/>
            <person name="Simeonova D.D."/>
        </authorList>
    </citation>
    <scope>NUCLEOTIDE SEQUENCE [LARGE SCALE GENOMIC DNA]</scope>
    <source>
        <strain evidence="1 2">DSM 13687</strain>
    </source>
</reference>
<evidence type="ECO:0000313" key="1">
    <source>
        <dbReference type="EMBL" id="EMS81731.1"/>
    </source>
</evidence>
<protein>
    <submittedName>
        <fullName evidence="1">Uncharacterized protein</fullName>
    </submittedName>
</protein>
<dbReference type="AlphaFoldDB" id="S0G8B2"/>
<dbReference type="EMBL" id="APJX01000001">
    <property type="protein sequence ID" value="EMS81731.1"/>
    <property type="molecule type" value="Genomic_DNA"/>
</dbReference>
<proteinExistence type="predicted"/>